<sequence length="80" mass="9230">MTIGYVLDENRLLSIRYLPLDSAKGREMSEKGNLLEHVIDLSGNLLDLANEYDVICDTFKDCEAVRDGKEEVWYLFKKCI</sequence>
<keyword evidence="2" id="KW-1185">Reference proteome</keyword>
<dbReference type="Proteomes" id="UP000623967">
    <property type="component" value="Unassembled WGS sequence"/>
</dbReference>
<comment type="caution">
    <text evidence="1">The sequence shown here is derived from an EMBL/GenBank/DDBJ whole genome shotgun (WGS) entry which is preliminary data.</text>
</comment>
<protein>
    <submittedName>
        <fullName evidence="1">Uncharacterized protein</fullName>
    </submittedName>
</protein>
<dbReference type="EMBL" id="JAESWB010000134">
    <property type="protein sequence ID" value="MBL4952086.1"/>
    <property type="molecule type" value="Genomic_DNA"/>
</dbReference>
<accession>A0ABS1TLA0</accession>
<evidence type="ECO:0000313" key="2">
    <source>
        <dbReference type="Proteomes" id="UP000623967"/>
    </source>
</evidence>
<dbReference type="RefSeq" id="WP_202653365.1">
    <property type="nucleotide sequence ID" value="NZ_JAESWB010000134.1"/>
</dbReference>
<name>A0ABS1TLA0_9BACI</name>
<evidence type="ECO:0000313" key="1">
    <source>
        <dbReference type="EMBL" id="MBL4952086.1"/>
    </source>
</evidence>
<organism evidence="1 2">
    <name type="scientific">Neobacillus paridis</name>
    <dbReference type="NCBI Taxonomy" id="2803862"/>
    <lineage>
        <taxon>Bacteria</taxon>
        <taxon>Bacillati</taxon>
        <taxon>Bacillota</taxon>
        <taxon>Bacilli</taxon>
        <taxon>Bacillales</taxon>
        <taxon>Bacillaceae</taxon>
        <taxon>Neobacillus</taxon>
    </lineage>
</organism>
<reference evidence="1 2" key="1">
    <citation type="submission" date="2021-01" db="EMBL/GenBank/DDBJ databases">
        <title>Genome public.</title>
        <authorList>
            <person name="Liu C."/>
            <person name="Sun Q."/>
        </authorList>
    </citation>
    <scope>NUCLEOTIDE SEQUENCE [LARGE SCALE GENOMIC DNA]</scope>
    <source>
        <strain evidence="1 2">YIM B02564</strain>
    </source>
</reference>
<proteinExistence type="predicted"/>
<gene>
    <name evidence="1" type="ORF">JK635_07665</name>
</gene>